<dbReference type="CDD" id="cd04301">
    <property type="entry name" value="NAT_SF"/>
    <property type="match status" value="1"/>
</dbReference>
<dbReference type="OrthoDB" id="8453373at2"/>
<proteinExistence type="predicted"/>
<evidence type="ECO:0000313" key="2">
    <source>
        <dbReference type="EMBL" id="RGP35976.1"/>
    </source>
</evidence>
<dbReference type="Proteomes" id="UP000284547">
    <property type="component" value="Unassembled WGS sequence"/>
</dbReference>
<evidence type="ECO:0000313" key="3">
    <source>
        <dbReference type="Proteomes" id="UP000284547"/>
    </source>
</evidence>
<evidence type="ECO:0000259" key="1">
    <source>
        <dbReference type="PROSITE" id="PS51186"/>
    </source>
</evidence>
<name>A0A411YYP3_9RHOB</name>
<dbReference type="EMBL" id="QWEY01000011">
    <property type="protein sequence ID" value="RGP35976.1"/>
    <property type="molecule type" value="Genomic_DNA"/>
</dbReference>
<dbReference type="SUPFAM" id="SSF55729">
    <property type="entry name" value="Acyl-CoA N-acyltransferases (Nat)"/>
    <property type="match status" value="1"/>
</dbReference>
<dbReference type="PANTHER" id="PTHR47237:SF2">
    <property type="entry name" value="BLL4206 PROTEIN"/>
    <property type="match status" value="1"/>
</dbReference>
<dbReference type="RefSeq" id="WP_118155498.1">
    <property type="nucleotide sequence ID" value="NZ_QWEY01000011.1"/>
</dbReference>
<dbReference type="Pfam" id="PF18014">
    <property type="entry name" value="Acetyltransf_18"/>
    <property type="match status" value="1"/>
</dbReference>
<dbReference type="InterPro" id="IPR016181">
    <property type="entry name" value="Acyl_CoA_acyltransferase"/>
</dbReference>
<dbReference type="Gene3D" id="3.40.630.30">
    <property type="match status" value="1"/>
</dbReference>
<dbReference type="PANTHER" id="PTHR47237">
    <property type="entry name" value="SLL0310 PROTEIN"/>
    <property type="match status" value="1"/>
</dbReference>
<feature type="domain" description="N-acetyltransferase" evidence="1">
    <location>
        <begin position="12"/>
        <end position="143"/>
    </location>
</feature>
<dbReference type="PROSITE" id="PS51186">
    <property type="entry name" value="GNAT"/>
    <property type="match status" value="1"/>
</dbReference>
<accession>A0A411YYP3</accession>
<keyword evidence="3" id="KW-1185">Reference proteome</keyword>
<dbReference type="InterPro" id="IPR052729">
    <property type="entry name" value="Acyl/Acetyltrans_Enzymes"/>
</dbReference>
<reference evidence="2 3" key="1">
    <citation type="submission" date="2018-08" db="EMBL/GenBank/DDBJ databases">
        <title>Flavobacterium tibetense sp. nov., isolated from a wetland YonghuCo on Tibetan Plateau.</title>
        <authorList>
            <person name="Phurbu D."/>
            <person name="Lu H."/>
            <person name="Xing P."/>
        </authorList>
    </citation>
    <scope>NUCLEOTIDE SEQUENCE [LARGE SCALE GENOMIC DNA]</scope>
    <source>
        <strain evidence="2 3">DJC</strain>
    </source>
</reference>
<gene>
    <name evidence="2" type="ORF">D1012_17980</name>
</gene>
<protein>
    <submittedName>
        <fullName evidence="2">N-acetyltransferase</fullName>
    </submittedName>
</protein>
<sequence>MGKSVRVKSFELVTRDISDVDLNLLHGLSTAVGWPHRLADWDFLRNIGHGIVAVDGIGRVFGSAMWFPQGEDFATIGLVITSPRTQAQGAGRWLMDQVIERCACRNLSLNSTKAAFQLYLSLGFTHEATTFLHRGIVSGLPFPPSPDAALCELPADQLAEVMACDMRAFGYDRSRVLALLSEIAVTCVLRRNDKVVGYAMRRPFGGLHVIGPIVADSDEDAIQLASWHFQALQGQAARIDTREATGPFTEFLAQCGLSVEQTALTMSKGRRFLNRIAAEPWVYGLAGHALS</sequence>
<dbReference type="AlphaFoldDB" id="A0A411YYP3"/>
<dbReference type="InterPro" id="IPR000182">
    <property type="entry name" value="GNAT_dom"/>
</dbReference>
<dbReference type="Pfam" id="PF13673">
    <property type="entry name" value="Acetyltransf_10"/>
    <property type="match status" value="1"/>
</dbReference>
<dbReference type="InterPro" id="IPR041496">
    <property type="entry name" value="YitH/HolE_GNAT"/>
</dbReference>
<organism evidence="2 3">
    <name type="scientific">Pseudotabrizicola alkalilacus</name>
    <dbReference type="NCBI Taxonomy" id="2305252"/>
    <lineage>
        <taxon>Bacteria</taxon>
        <taxon>Pseudomonadati</taxon>
        <taxon>Pseudomonadota</taxon>
        <taxon>Alphaproteobacteria</taxon>
        <taxon>Rhodobacterales</taxon>
        <taxon>Paracoccaceae</taxon>
        <taxon>Pseudotabrizicola</taxon>
    </lineage>
</organism>
<dbReference type="GO" id="GO:0016747">
    <property type="term" value="F:acyltransferase activity, transferring groups other than amino-acyl groups"/>
    <property type="evidence" value="ECO:0007669"/>
    <property type="project" value="InterPro"/>
</dbReference>
<keyword evidence="2" id="KW-0808">Transferase</keyword>
<comment type="caution">
    <text evidence="2">The sequence shown here is derived from an EMBL/GenBank/DDBJ whole genome shotgun (WGS) entry which is preliminary data.</text>
</comment>
<dbReference type="Gene3D" id="3.40.630.90">
    <property type="match status" value="1"/>
</dbReference>